<dbReference type="RefSeq" id="WP_093117711.1">
    <property type="nucleotide sequence ID" value="NZ_FODS01000009.1"/>
</dbReference>
<gene>
    <name evidence="1" type="ORF">SAMN04490248_10920</name>
</gene>
<dbReference type="AlphaFoldDB" id="A0A1H8RL62"/>
<reference evidence="1 2" key="1">
    <citation type="submission" date="2016-10" db="EMBL/GenBank/DDBJ databases">
        <authorList>
            <person name="de Groot N.N."/>
        </authorList>
    </citation>
    <scope>NUCLEOTIDE SEQUENCE [LARGE SCALE GENOMIC DNA]</scope>
    <source>
        <strain evidence="1 2">DSM 27842</strain>
    </source>
</reference>
<proteinExistence type="predicted"/>
<dbReference type="SUPFAM" id="SSF48613">
    <property type="entry name" value="Heme oxygenase-like"/>
    <property type="match status" value="1"/>
</dbReference>
<name>A0A1H8RL62_9RHOB</name>
<dbReference type="Gene3D" id="1.20.910.10">
    <property type="entry name" value="Heme oxygenase-like"/>
    <property type="match status" value="1"/>
</dbReference>
<organism evidence="1 2">
    <name type="scientific">Salinihabitans flavidus</name>
    <dbReference type="NCBI Taxonomy" id="569882"/>
    <lineage>
        <taxon>Bacteria</taxon>
        <taxon>Pseudomonadati</taxon>
        <taxon>Pseudomonadota</taxon>
        <taxon>Alphaproteobacteria</taxon>
        <taxon>Rhodobacterales</taxon>
        <taxon>Roseobacteraceae</taxon>
        <taxon>Salinihabitans</taxon>
    </lineage>
</organism>
<dbReference type="OrthoDB" id="9149607at2"/>
<dbReference type="InterPro" id="IPR016084">
    <property type="entry name" value="Haem_Oase-like_multi-hlx"/>
</dbReference>
<dbReference type="GO" id="GO:0006788">
    <property type="term" value="P:heme oxidation"/>
    <property type="evidence" value="ECO:0007669"/>
    <property type="project" value="InterPro"/>
</dbReference>
<accession>A0A1H8RL62</accession>
<sequence>MESVETASSLLSLPLSGDLRARTASLHDQAEALLGLPESIADRDEYADWLAHFLAFYHPLERAFGAFSKWDILKPFSAKSTHSQRLIRDLGALGFDVRALSHAPNARIPALPTFAYALGARYVLEGSALGGKVILRNLQQRIGAEIAGATDFFGGAEPAPSSDWRVFKKALDRFGDQRPESCDDVLMGAEETFRALLGWFEPFVVKKKNMVQSPYCGNSLKLATADPPKFLEPVGARK</sequence>
<dbReference type="GO" id="GO:0004392">
    <property type="term" value="F:heme oxygenase (decyclizing) activity"/>
    <property type="evidence" value="ECO:0007669"/>
    <property type="project" value="InterPro"/>
</dbReference>
<dbReference type="Proteomes" id="UP000198893">
    <property type="component" value="Unassembled WGS sequence"/>
</dbReference>
<dbReference type="InterPro" id="IPR016053">
    <property type="entry name" value="Haem_Oase-like"/>
</dbReference>
<evidence type="ECO:0000313" key="1">
    <source>
        <dbReference type="EMBL" id="SEO66997.1"/>
    </source>
</evidence>
<evidence type="ECO:0000313" key="2">
    <source>
        <dbReference type="Proteomes" id="UP000198893"/>
    </source>
</evidence>
<dbReference type="Pfam" id="PF01126">
    <property type="entry name" value="Heme_oxygenase"/>
    <property type="match status" value="1"/>
</dbReference>
<dbReference type="STRING" id="569882.SAMN04490248_10920"/>
<dbReference type="CDD" id="cd19166">
    <property type="entry name" value="HemeO-bac"/>
    <property type="match status" value="1"/>
</dbReference>
<protein>
    <submittedName>
        <fullName evidence="1">Heme oxygenase</fullName>
    </submittedName>
</protein>
<dbReference type="EMBL" id="FODS01000009">
    <property type="protein sequence ID" value="SEO66997.1"/>
    <property type="molecule type" value="Genomic_DNA"/>
</dbReference>
<keyword evidence="2" id="KW-1185">Reference proteome</keyword>